<dbReference type="Gene3D" id="3.40.50.150">
    <property type="entry name" value="Vaccinia Virus protein VP39"/>
    <property type="match status" value="1"/>
</dbReference>
<dbReference type="Gene3D" id="1.10.150.170">
    <property type="entry name" value="Putative methyltransferase TM0872, insert domain"/>
    <property type="match status" value="1"/>
</dbReference>
<evidence type="ECO:0000256" key="6">
    <source>
        <dbReference type="HAMAP-Rule" id="MF_01007"/>
    </source>
</evidence>
<organism evidence="7 8">
    <name type="scientific">Francisella frigiditurris</name>
    <dbReference type="NCBI Taxonomy" id="1542390"/>
    <lineage>
        <taxon>Bacteria</taxon>
        <taxon>Pseudomonadati</taxon>
        <taxon>Pseudomonadota</taxon>
        <taxon>Gammaproteobacteria</taxon>
        <taxon>Thiotrichales</taxon>
        <taxon>Francisellaceae</taxon>
        <taxon>Francisella</taxon>
    </lineage>
</organism>
<evidence type="ECO:0000256" key="2">
    <source>
        <dbReference type="ARBA" id="ARBA00022552"/>
    </source>
</evidence>
<name>A0A1J0KVG4_9GAMM</name>
<dbReference type="PANTHER" id="PTHR11265:SF0">
    <property type="entry name" value="12S RRNA N4-METHYLCYTIDINE METHYLTRANSFERASE"/>
    <property type="match status" value="1"/>
</dbReference>
<evidence type="ECO:0000256" key="1">
    <source>
        <dbReference type="ARBA" id="ARBA00010396"/>
    </source>
</evidence>
<feature type="binding site" evidence="6">
    <location>
        <begin position="30"/>
        <end position="32"/>
    </location>
    <ligand>
        <name>S-adenosyl-L-methionine</name>
        <dbReference type="ChEBI" id="CHEBI:59789"/>
    </ligand>
</feature>
<dbReference type="PIRSF" id="PIRSF004486">
    <property type="entry name" value="MraW"/>
    <property type="match status" value="1"/>
</dbReference>
<comment type="function">
    <text evidence="6">Specifically methylates the N4 position of cytidine in position 1402 (C1402) of 16S rRNA.</text>
</comment>
<comment type="similarity">
    <text evidence="1 6">Belongs to the methyltransferase superfamily. RsmH family.</text>
</comment>
<dbReference type="PANTHER" id="PTHR11265">
    <property type="entry name" value="S-ADENOSYL-METHYLTRANSFERASE MRAW"/>
    <property type="match status" value="1"/>
</dbReference>
<feature type="binding site" evidence="6">
    <location>
        <position position="76"/>
    </location>
    <ligand>
        <name>S-adenosyl-L-methionine</name>
        <dbReference type="ChEBI" id="CHEBI:59789"/>
    </ligand>
</feature>
<dbReference type="OrthoDB" id="9806637at2"/>
<keyword evidence="6" id="KW-0963">Cytoplasm</keyword>
<keyword evidence="3 6" id="KW-0489">Methyltransferase</keyword>
<evidence type="ECO:0000313" key="8">
    <source>
        <dbReference type="Proteomes" id="UP000182521"/>
    </source>
</evidence>
<dbReference type="KEGG" id="frc:KX01_1281"/>
<dbReference type="STRING" id="1542390.KX01_1281"/>
<evidence type="ECO:0000256" key="5">
    <source>
        <dbReference type="ARBA" id="ARBA00022691"/>
    </source>
</evidence>
<evidence type="ECO:0000256" key="4">
    <source>
        <dbReference type="ARBA" id="ARBA00022679"/>
    </source>
</evidence>
<keyword evidence="4 6" id="KW-0808">Transferase</keyword>
<dbReference type="GO" id="GO:0070475">
    <property type="term" value="P:rRNA base methylation"/>
    <property type="evidence" value="ECO:0007669"/>
    <property type="project" value="UniProtKB-UniRule"/>
</dbReference>
<reference evidence="8" key="1">
    <citation type="submission" date="2014-10" db="EMBL/GenBank/DDBJ databases">
        <authorList>
            <person name="Kuske C.R."/>
            <person name="Challacombe J.F."/>
            <person name="Daligault H.E."/>
            <person name="Davenport K.W."/>
            <person name="Johnson S.L."/>
            <person name="Siddaramappa S."/>
            <person name="Petersen J.M."/>
        </authorList>
    </citation>
    <scope>NUCLEOTIDE SEQUENCE [LARGE SCALE GENOMIC DNA]</scope>
    <source>
        <strain evidence="8">CA97-1460</strain>
    </source>
</reference>
<dbReference type="Pfam" id="PF01795">
    <property type="entry name" value="Methyltransf_5"/>
    <property type="match status" value="1"/>
</dbReference>
<feature type="binding site" evidence="6">
    <location>
        <position position="105"/>
    </location>
    <ligand>
        <name>S-adenosyl-L-methionine</name>
        <dbReference type="ChEBI" id="CHEBI:59789"/>
    </ligand>
</feature>
<keyword evidence="5 6" id="KW-0949">S-adenosyl-L-methionine</keyword>
<dbReference type="Proteomes" id="UP000182521">
    <property type="component" value="Chromosome"/>
</dbReference>
<evidence type="ECO:0000313" key="7">
    <source>
        <dbReference type="EMBL" id="APC97604.1"/>
    </source>
</evidence>
<dbReference type="InterPro" id="IPR029063">
    <property type="entry name" value="SAM-dependent_MTases_sf"/>
</dbReference>
<feature type="binding site" evidence="6">
    <location>
        <position position="98"/>
    </location>
    <ligand>
        <name>S-adenosyl-L-methionine</name>
        <dbReference type="ChEBI" id="CHEBI:59789"/>
    </ligand>
</feature>
<evidence type="ECO:0000256" key="3">
    <source>
        <dbReference type="ARBA" id="ARBA00022603"/>
    </source>
</evidence>
<dbReference type="AlphaFoldDB" id="A0A1J0KVG4"/>
<dbReference type="GO" id="GO:0005737">
    <property type="term" value="C:cytoplasm"/>
    <property type="evidence" value="ECO:0007669"/>
    <property type="project" value="UniProtKB-SubCell"/>
</dbReference>
<dbReference type="SUPFAM" id="SSF81799">
    <property type="entry name" value="Putative methyltransferase TM0872, insert domain"/>
    <property type="match status" value="1"/>
</dbReference>
<keyword evidence="8" id="KW-1185">Reference proteome</keyword>
<protein>
    <recommendedName>
        <fullName evidence="6">Ribosomal RNA small subunit methyltransferase H</fullName>
        <ecNumber evidence="6">2.1.1.199</ecNumber>
    </recommendedName>
    <alternativeName>
        <fullName evidence="6">16S rRNA m(4)C1402 methyltransferase</fullName>
    </alternativeName>
    <alternativeName>
        <fullName evidence="6">rRNA (cytosine-N(4)-)-methyltransferase RsmH</fullName>
    </alternativeName>
</protein>
<feature type="binding site" evidence="6">
    <location>
        <position position="50"/>
    </location>
    <ligand>
        <name>S-adenosyl-L-methionine</name>
        <dbReference type="ChEBI" id="CHEBI:59789"/>
    </ligand>
</feature>
<dbReference type="RefSeq" id="WP_071664184.1">
    <property type="nucleotide sequence ID" value="NZ_CP009654.1"/>
</dbReference>
<dbReference type="InterPro" id="IPR023397">
    <property type="entry name" value="SAM-dep_MeTrfase_MraW_recog"/>
</dbReference>
<proteinExistence type="inferred from homology"/>
<dbReference type="InterPro" id="IPR002903">
    <property type="entry name" value="RsmH"/>
</dbReference>
<dbReference type="EMBL" id="CP009654">
    <property type="protein sequence ID" value="APC97604.1"/>
    <property type="molecule type" value="Genomic_DNA"/>
</dbReference>
<dbReference type="EC" id="2.1.1.199" evidence="6"/>
<accession>A0A1J0KVG4</accession>
<dbReference type="SUPFAM" id="SSF53335">
    <property type="entry name" value="S-adenosyl-L-methionine-dependent methyltransferases"/>
    <property type="match status" value="1"/>
</dbReference>
<comment type="subcellular location">
    <subcellularLocation>
        <location evidence="6">Cytoplasm</location>
    </subcellularLocation>
</comment>
<sequence length="307" mass="35114">MHFSVLLKESIDGLDIKKDGIYIDATFGRGGHSKAILDKLSNTGKLIAFDKDLEAINYAKTNFSQYLNFEIIHSSFTEIYDYCLKENLLERIDGIIMDLGVSSPQLDVAERGFSFMHDGPLDMRMDNTKGITASEALEQLDIKELSYIFKVYGEEKFSYKIAIKIKEYLKQNGKITNTLTLANLIRDTIGKKEKKNPATRCFQALRIYVNNELGDLEQLINDIMKVLKSNGRVAAISFHSLEDRIIKQKFTELSKPKTINTRISKFLPEDDNSIEVKWINKKCRAQLDELEQNARSRSAILRVVEKL</sequence>
<keyword evidence="2 6" id="KW-0698">rRNA processing</keyword>
<gene>
    <name evidence="6 7" type="primary">rsmH</name>
    <name evidence="7" type="ORF">KX01_1281</name>
</gene>
<dbReference type="HAMAP" id="MF_01007">
    <property type="entry name" value="16SrRNA_methyltr_H"/>
    <property type="match status" value="1"/>
</dbReference>
<comment type="catalytic activity">
    <reaction evidence="6">
        <text>cytidine(1402) in 16S rRNA + S-adenosyl-L-methionine = N(4)-methylcytidine(1402) in 16S rRNA + S-adenosyl-L-homocysteine + H(+)</text>
        <dbReference type="Rhea" id="RHEA:42928"/>
        <dbReference type="Rhea" id="RHEA-COMP:10286"/>
        <dbReference type="Rhea" id="RHEA-COMP:10287"/>
        <dbReference type="ChEBI" id="CHEBI:15378"/>
        <dbReference type="ChEBI" id="CHEBI:57856"/>
        <dbReference type="ChEBI" id="CHEBI:59789"/>
        <dbReference type="ChEBI" id="CHEBI:74506"/>
        <dbReference type="ChEBI" id="CHEBI:82748"/>
        <dbReference type="EC" id="2.1.1.199"/>
    </reaction>
</comment>
<dbReference type="GO" id="GO:0071424">
    <property type="term" value="F:rRNA (cytosine-N4-)-methyltransferase activity"/>
    <property type="evidence" value="ECO:0007669"/>
    <property type="project" value="UniProtKB-UniRule"/>
</dbReference>
<dbReference type="NCBIfam" id="TIGR00006">
    <property type="entry name" value="16S rRNA (cytosine(1402)-N(4))-methyltransferase RsmH"/>
    <property type="match status" value="1"/>
</dbReference>